<reference evidence="1 2" key="2">
    <citation type="journal article" date="2022" name="Mol. Ecol. Resour.">
        <title>The genomes of chicory, endive, great burdock and yacon provide insights into Asteraceae paleo-polyploidization history and plant inulin production.</title>
        <authorList>
            <person name="Fan W."/>
            <person name="Wang S."/>
            <person name="Wang H."/>
            <person name="Wang A."/>
            <person name="Jiang F."/>
            <person name="Liu H."/>
            <person name="Zhao H."/>
            <person name="Xu D."/>
            <person name="Zhang Y."/>
        </authorList>
    </citation>
    <scope>NUCLEOTIDE SEQUENCE [LARGE SCALE GENOMIC DNA]</scope>
    <source>
        <strain evidence="2">cv. Punajuju</strain>
        <tissue evidence="1">Leaves</tissue>
    </source>
</reference>
<evidence type="ECO:0000313" key="2">
    <source>
        <dbReference type="Proteomes" id="UP001055811"/>
    </source>
</evidence>
<protein>
    <submittedName>
        <fullName evidence="1">Uncharacterized protein</fullName>
    </submittedName>
</protein>
<dbReference type="EMBL" id="CM042013">
    <property type="protein sequence ID" value="KAI3739032.1"/>
    <property type="molecule type" value="Genomic_DNA"/>
</dbReference>
<gene>
    <name evidence="1" type="ORF">L2E82_29389</name>
</gene>
<keyword evidence="2" id="KW-1185">Reference proteome</keyword>
<proteinExistence type="predicted"/>
<comment type="caution">
    <text evidence="1">The sequence shown here is derived from an EMBL/GenBank/DDBJ whole genome shotgun (WGS) entry which is preliminary data.</text>
</comment>
<evidence type="ECO:0000313" key="1">
    <source>
        <dbReference type="EMBL" id="KAI3739032.1"/>
    </source>
</evidence>
<reference evidence="2" key="1">
    <citation type="journal article" date="2022" name="Mol. Ecol. Resour.">
        <title>The genomes of chicory, endive, great burdock and yacon provide insights into Asteraceae palaeo-polyploidization history and plant inulin production.</title>
        <authorList>
            <person name="Fan W."/>
            <person name="Wang S."/>
            <person name="Wang H."/>
            <person name="Wang A."/>
            <person name="Jiang F."/>
            <person name="Liu H."/>
            <person name="Zhao H."/>
            <person name="Xu D."/>
            <person name="Zhang Y."/>
        </authorList>
    </citation>
    <scope>NUCLEOTIDE SEQUENCE [LARGE SCALE GENOMIC DNA]</scope>
    <source>
        <strain evidence="2">cv. Punajuju</strain>
    </source>
</reference>
<accession>A0ACB9CY67</accession>
<organism evidence="1 2">
    <name type="scientific">Cichorium intybus</name>
    <name type="common">Chicory</name>
    <dbReference type="NCBI Taxonomy" id="13427"/>
    <lineage>
        <taxon>Eukaryota</taxon>
        <taxon>Viridiplantae</taxon>
        <taxon>Streptophyta</taxon>
        <taxon>Embryophyta</taxon>
        <taxon>Tracheophyta</taxon>
        <taxon>Spermatophyta</taxon>
        <taxon>Magnoliopsida</taxon>
        <taxon>eudicotyledons</taxon>
        <taxon>Gunneridae</taxon>
        <taxon>Pentapetalae</taxon>
        <taxon>asterids</taxon>
        <taxon>campanulids</taxon>
        <taxon>Asterales</taxon>
        <taxon>Asteraceae</taxon>
        <taxon>Cichorioideae</taxon>
        <taxon>Cichorieae</taxon>
        <taxon>Cichoriinae</taxon>
        <taxon>Cichorium</taxon>
    </lineage>
</organism>
<dbReference type="Proteomes" id="UP001055811">
    <property type="component" value="Linkage Group LG05"/>
</dbReference>
<sequence>MASGTDDSPLTFLGSRHRIGRSNVGGYGSSSRSSMSEHDSHGLYSSRGSYSGGGDGMYSLSYGGDYISSCGGDGGGSGYSSSLYSSRSSLGGGGGGGYMGGGGGSGSYY</sequence>
<name>A0ACB9CY67_CICIN</name>